<feature type="compositionally biased region" description="Acidic residues" evidence="9">
    <location>
        <begin position="324"/>
        <end position="334"/>
    </location>
</feature>
<dbReference type="EC" id="3.1.-.-" evidence="8"/>
<dbReference type="InterPro" id="IPR033641">
    <property type="entry name" value="Cas1_I-E"/>
</dbReference>
<dbReference type="PANTHER" id="PTHR34353:SF3">
    <property type="entry name" value="CRISPR-ASSOCIATED ENDONUCLEASE CAS1"/>
    <property type="match status" value="1"/>
</dbReference>
<dbReference type="InterPro" id="IPR042211">
    <property type="entry name" value="CRISPR-assoc_Cas1_N"/>
</dbReference>
<evidence type="ECO:0000256" key="8">
    <source>
        <dbReference type="HAMAP-Rule" id="MF_01470"/>
    </source>
</evidence>
<dbReference type="Gene3D" id="3.100.10.20">
    <property type="entry name" value="CRISPR-associated endonuclease Cas1, N-terminal domain"/>
    <property type="match status" value="1"/>
</dbReference>
<organism evidence="10 11">
    <name type="scientific">Thermus scotoductus</name>
    <dbReference type="NCBI Taxonomy" id="37636"/>
    <lineage>
        <taxon>Bacteria</taxon>
        <taxon>Thermotogati</taxon>
        <taxon>Deinococcota</taxon>
        <taxon>Deinococci</taxon>
        <taxon>Thermales</taxon>
        <taxon>Thermaceae</taxon>
        <taxon>Thermus</taxon>
    </lineage>
</organism>
<evidence type="ECO:0000313" key="10">
    <source>
        <dbReference type="EMBL" id="RTI59761.1"/>
    </source>
</evidence>
<reference evidence="10 11" key="1">
    <citation type="journal article" date="2019" name="Extremophiles">
        <title>Biogeography of thermophiles and predominance of Thermus scotoductus in domestic water heaters.</title>
        <authorList>
            <person name="Wilpiszeski R.L."/>
            <person name="Zhang Z."/>
            <person name="House C.H."/>
        </authorList>
    </citation>
    <scope>NUCLEOTIDE SEQUENCE [LARGE SCALE GENOMIC DNA]</scope>
    <source>
        <strain evidence="10 11">1_S1</strain>
    </source>
</reference>
<proteinExistence type="inferred from homology"/>
<protein>
    <recommendedName>
        <fullName evidence="8">CRISPR-associated endonuclease Cas1</fullName>
        <ecNumber evidence="8">3.1.-.-</ecNumber>
    </recommendedName>
</protein>
<sequence length="334" mass="36971">MPPVHRRLHINLDTTSARNLKELPKFRDGLTYLYVEHAFIEQEAQGIGIYDQQGLTLVPVAALGVLFLGPGTRITHAAIRTLAANGCTVAWVGEGLARFYAQGLGDTRSALRLQRQARAWADPKLHLEVVFRLYQKRFQEPLPRDFSLEQVRGLEGVRVRAAYTRWSRETGVPWQGRSYDRRNWAASDPVNRALSSGAAYLYGLAHAAIVSSGFSPALGFIHTGKLLSFVYDVADLYKTEVLVPAAFLTVAEGDHQVERRVRQKLREAILEARLLERMVEDLLDLFAGLGLPEEEVDEEDPTRPGGLWDPEGVVEGGVAYGGDDPGEGAEEPEG</sequence>
<dbReference type="InterPro" id="IPR042206">
    <property type="entry name" value="CRISPR-assoc_Cas1_C"/>
</dbReference>
<dbReference type="Gene3D" id="1.20.120.920">
    <property type="entry name" value="CRISPR-associated endonuclease Cas1, C-terminal domain"/>
    <property type="match status" value="1"/>
</dbReference>
<evidence type="ECO:0000256" key="4">
    <source>
        <dbReference type="ARBA" id="ARBA00022801"/>
    </source>
</evidence>
<evidence type="ECO:0000256" key="9">
    <source>
        <dbReference type="SAM" id="MobiDB-lite"/>
    </source>
</evidence>
<feature type="binding site" evidence="8">
    <location>
        <position position="155"/>
    </location>
    <ligand>
        <name>Mn(2+)</name>
        <dbReference type="ChEBI" id="CHEBI:29035"/>
    </ligand>
</feature>
<dbReference type="GO" id="GO:0046872">
    <property type="term" value="F:metal ion binding"/>
    <property type="evidence" value="ECO:0007669"/>
    <property type="project" value="UniProtKB-UniRule"/>
</dbReference>
<name>A0A430VU97_THESC</name>
<dbReference type="GO" id="GO:0003677">
    <property type="term" value="F:DNA binding"/>
    <property type="evidence" value="ECO:0007669"/>
    <property type="project" value="UniProtKB-KW"/>
</dbReference>
<dbReference type="GO" id="GO:0051607">
    <property type="term" value="P:defense response to virus"/>
    <property type="evidence" value="ECO:0007669"/>
    <property type="project" value="UniProtKB-UniRule"/>
</dbReference>
<comment type="subunit">
    <text evidence="8">Homodimer, forms a heterotetramer with a Cas2 homodimer.</text>
</comment>
<comment type="caution">
    <text evidence="10">The sequence shown here is derived from an EMBL/GenBank/DDBJ whole genome shotgun (WGS) entry which is preliminary data.</text>
</comment>
<keyword evidence="8" id="KW-0464">Manganese</keyword>
<feature type="binding site" evidence="8">
    <location>
        <position position="222"/>
    </location>
    <ligand>
        <name>Mn(2+)</name>
        <dbReference type="ChEBI" id="CHEBI:29035"/>
    </ligand>
</feature>
<accession>A0A430VU97</accession>
<dbReference type="Pfam" id="PF01867">
    <property type="entry name" value="Cas_Cas1"/>
    <property type="match status" value="1"/>
</dbReference>
<dbReference type="Proteomes" id="UP000287467">
    <property type="component" value="Unassembled WGS sequence"/>
</dbReference>
<feature type="binding site" evidence="8">
    <location>
        <position position="235"/>
    </location>
    <ligand>
        <name>Mn(2+)</name>
        <dbReference type="ChEBI" id="CHEBI:29035"/>
    </ligand>
</feature>
<dbReference type="NCBIfam" id="TIGR00287">
    <property type="entry name" value="cas1"/>
    <property type="match status" value="1"/>
</dbReference>
<dbReference type="InterPro" id="IPR019851">
    <property type="entry name" value="CRISPR-assoc_Cas1_ECOLI"/>
</dbReference>
<gene>
    <name evidence="8" type="primary">cas1</name>
    <name evidence="10" type="ORF">CSW14_02460</name>
</gene>
<dbReference type="GO" id="GO:0016787">
    <property type="term" value="F:hydrolase activity"/>
    <property type="evidence" value="ECO:0007669"/>
    <property type="project" value="UniProtKB-KW"/>
</dbReference>
<keyword evidence="4 8" id="KW-0378">Hydrolase</keyword>
<keyword evidence="7 8" id="KW-0238">DNA-binding</keyword>
<dbReference type="EMBL" id="PEMW01000056">
    <property type="protein sequence ID" value="RTI59761.1"/>
    <property type="molecule type" value="Genomic_DNA"/>
</dbReference>
<dbReference type="AlphaFoldDB" id="A0A430VU97"/>
<dbReference type="NCBIfam" id="TIGR03638">
    <property type="entry name" value="cas1_ECOLI"/>
    <property type="match status" value="1"/>
</dbReference>
<keyword evidence="3 8" id="KW-0255">Endonuclease</keyword>
<dbReference type="RefSeq" id="WP_126247615.1">
    <property type="nucleotide sequence ID" value="NZ_PEMW01000056.1"/>
</dbReference>
<feature type="region of interest" description="Disordered" evidence="9">
    <location>
        <begin position="293"/>
        <end position="334"/>
    </location>
</feature>
<dbReference type="HAMAP" id="MF_01470">
    <property type="entry name" value="Cas1"/>
    <property type="match status" value="1"/>
</dbReference>
<evidence type="ECO:0000256" key="1">
    <source>
        <dbReference type="ARBA" id="ARBA00022722"/>
    </source>
</evidence>
<comment type="function">
    <text evidence="8">CRISPR (clustered regularly interspaced short palindromic repeat), is an adaptive immune system that provides protection against mobile genetic elements (viruses, transposable elements and conjugative plasmids). CRISPR clusters contain spacers, sequences complementary to antecedent mobile elements, and target invading nucleic acids. CRISPR clusters are transcribed and processed into CRISPR RNA (crRNA). Acts as a dsDNA endonuclease. Involved in the integration of spacer DNA into the CRISPR cassette.</text>
</comment>
<dbReference type="GO" id="GO:0004520">
    <property type="term" value="F:DNA endonuclease activity"/>
    <property type="evidence" value="ECO:0007669"/>
    <property type="project" value="InterPro"/>
</dbReference>
<dbReference type="InterPro" id="IPR002729">
    <property type="entry name" value="CRISPR-assoc_Cas1"/>
</dbReference>
<evidence type="ECO:0000256" key="5">
    <source>
        <dbReference type="ARBA" id="ARBA00022842"/>
    </source>
</evidence>
<evidence type="ECO:0000313" key="11">
    <source>
        <dbReference type="Proteomes" id="UP000287467"/>
    </source>
</evidence>
<dbReference type="GO" id="GO:0043571">
    <property type="term" value="P:maintenance of CRISPR repeat elements"/>
    <property type="evidence" value="ECO:0007669"/>
    <property type="project" value="UniProtKB-UniRule"/>
</dbReference>
<dbReference type="CDD" id="cd09719">
    <property type="entry name" value="Cas1_I-E"/>
    <property type="match status" value="1"/>
</dbReference>
<evidence type="ECO:0000256" key="6">
    <source>
        <dbReference type="ARBA" id="ARBA00023118"/>
    </source>
</evidence>
<keyword evidence="2 8" id="KW-0479">Metal-binding</keyword>
<dbReference type="InterPro" id="IPR050646">
    <property type="entry name" value="Cas1"/>
</dbReference>
<dbReference type="PANTHER" id="PTHR34353">
    <property type="entry name" value="CRISPR-ASSOCIATED ENDONUCLEASE CAS1 1"/>
    <property type="match status" value="1"/>
</dbReference>
<evidence type="ECO:0000256" key="2">
    <source>
        <dbReference type="ARBA" id="ARBA00022723"/>
    </source>
</evidence>
<keyword evidence="6 8" id="KW-0051">Antiviral defense</keyword>
<comment type="similarity">
    <text evidence="8">Belongs to the CRISPR-associated endonuclease Cas1 family.</text>
</comment>
<keyword evidence="1 8" id="KW-0540">Nuclease</keyword>
<comment type="cofactor">
    <cofactor evidence="8">
        <name>Mg(2+)</name>
        <dbReference type="ChEBI" id="CHEBI:18420"/>
    </cofactor>
    <cofactor evidence="8">
        <name>Mn(2+)</name>
        <dbReference type="ChEBI" id="CHEBI:29035"/>
    </cofactor>
</comment>
<evidence type="ECO:0000256" key="3">
    <source>
        <dbReference type="ARBA" id="ARBA00022759"/>
    </source>
</evidence>
<evidence type="ECO:0000256" key="7">
    <source>
        <dbReference type="ARBA" id="ARBA00023125"/>
    </source>
</evidence>
<keyword evidence="5 8" id="KW-0460">Magnesium</keyword>